<dbReference type="AlphaFoldDB" id="A0A081RT46"/>
<protein>
    <submittedName>
        <fullName evidence="1">Uncharacterized protein</fullName>
    </submittedName>
</protein>
<sequence>MVTVMQNKTSFLSGTPEQHLVNAGYQNVFDIASINRAAFIQSVPTLPAKQEPVIKGLTKLNVQSGVPVLKDALVDNIGGDGDFSDLMKRTSQYTDAASIQSLSSPGRYATTEMFNVYHRSL</sequence>
<dbReference type="PATRIC" id="fig|1393735.3.peg.3648"/>
<organism evidence="1 2">
    <name type="scientific">Photorhabdus temperata subsp. temperata Meg1</name>
    <dbReference type="NCBI Taxonomy" id="1393735"/>
    <lineage>
        <taxon>Bacteria</taxon>
        <taxon>Pseudomonadati</taxon>
        <taxon>Pseudomonadota</taxon>
        <taxon>Gammaproteobacteria</taxon>
        <taxon>Enterobacterales</taxon>
        <taxon>Morganellaceae</taxon>
        <taxon>Photorhabdus</taxon>
    </lineage>
</organism>
<evidence type="ECO:0000313" key="1">
    <source>
        <dbReference type="EMBL" id="KER01849.1"/>
    </source>
</evidence>
<dbReference type="Proteomes" id="UP000028002">
    <property type="component" value="Unassembled WGS sequence"/>
</dbReference>
<comment type="caution">
    <text evidence="1">The sequence shown here is derived from an EMBL/GenBank/DDBJ whole genome shotgun (WGS) entry which is preliminary data.</text>
</comment>
<reference evidence="1 2" key="1">
    <citation type="submission" date="2014-03" db="EMBL/GenBank/DDBJ databases">
        <title>Draft Genome of Photorhabdus temperata Meg1.</title>
        <authorList>
            <person name="Hurst S.G.IV."/>
            <person name="Morris K."/>
            <person name="Thomas K."/>
            <person name="Tisa L.S."/>
        </authorList>
    </citation>
    <scope>NUCLEOTIDE SEQUENCE [LARGE SCALE GENOMIC DNA]</scope>
    <source>
        <strain evidence="1 2">Meg1</strain>
    </source>
</reference>
<evidence type="ECO:0000313" key="2">
    <source>
        <dbReference type="Proteomes" id="UP000028002"/>
    </source>
</evidence>
<gene>
    <name evidence="1" type="ORF">MEG1DRAFT_03561</name>
</gene>
<accession>A0A081RT46</accession>
<name>A0A081RT46_PHOTE</name>
<proteinExistence type="predicted"/>
<dbReference type="EMBL" id="JGVH01000068">
    <property type="protein sequence ID" value="KER01849.1"/>
    <property type="molecule type" value="Genomic_DNA"/>
</dbReference>